<dbReference type="EMBL" id="KV006947">
    <property type="protein sequence ID" value="KZV32068.1"/>
    <property type="molecule type" value="Genomic_DNA"/>
</dbReference>
<dbReference type="Proteomes" id="UP000250235">
    <property type="component" value="Unassembled WGS sequence"/>
</dbReference>
<sequence>MLAKRRRIYHGQRQIWYTSNEIVSLILNPYLPGLSKTTSFRIPLRTTHSYTRGSDLDTQILLKSEKLRTGLLKPKTKPILTMLPIHLRRVFSKSGLQLLPITKSTWHLLSPLLSDTHPIQFYAKSKAP</sequence>
<keyword evidence="2" id="KW-1185">Reference proteome</keyword>
<evidence type="ECO:0000313" key="2">
    <source>
        <dbReference type="Proteomes" id="UP000250235"/>
    </source>
</evidence>
<name>A0A2Z7BIV9_9LAMI</name>
<accession>A0A2Z7BIV9</accession>
<proteinExistence type="predicted"/>
<organism evidence="1 2">
    <name type="scientific">Dorcoceras hygrometricum</name>
    <dbReference type="NCBI Taxonomy" id="472368"/>
    <lineage>
        <taxon>Eukaryota</taxon>
        <taxon>Viridiplantae</taxon>
        <taxon>Streptophyta</taxon>
        <taxon>Embryophyta</taxon>
        <taxon>Tracheophyta</taxon>
        <taxon>Spermatophyta</taxon>
        <taxon>Magnoliopsida</taxon>
        <taxon>eudicotyledons</taxon>
        <taxon>Gunneridae</taxon>
        <taxon>Pentapetalae</taxon>
        <taxon>asterids</taxon>
        <taxon>lamiids</taxon>
        <taxon>Lamiales</taxon>
        <taxon>Gesneriaceae</taxon>
        <taxon>Didymocarpoideae</taxon>
        <taxon>Trichosporeae</taxon>
        <taxon>Loxocarpinae</taxon>
        <taxon>Dorcoceras</taxon>
    </lineage>
</organism>
<evidence type="ECO:0000313" key="1">
    <source>
        <dbReference type="EMBL" id="KZV32068.1"/>
    </source>
</evidence>
<dbReference type="AlphaFoldDB" id="A0A2Z7BIV9"/>
<gene>
    <name evidence="1" type="ORF">F511_30581</name>
</gene>
<reference evidence="1 2" key="1">
    <citation type="journal article" date="2015" name="Proc. Natl. Acad. Sci. U.S.A.">
        <title>The resurrection genome of Boea hygrometrica: A blueprint for survival of dehydration.</title>
        <authorList>
            <person name="Xiao L."/>
            <person name="Yang G."/>
            <person name="Zhang L."/>
            <person name="Yang X."/>
            <person name="Zhao S."/>
            <person name="Ji Z."/>
            <person name="Zhou Q."/>
            <person name="Hu M."/>
            <person name="Wang Y."/>
            <person name="Chen M."/>
            <person name="Xu Y."/>
            <person name="Jin H."/>
            <person name="Xiao X."/>
            <person name="Hu G."/>
            <person name="Bao F."/>
            <person name="Hu Y."/>
            <person name="Wan P."/>
            <person name="Li L."/>
            <person name="Deng X."/>
            <person name="Kuang T."/>
            <person name="Xiang C."/>
            <person name="Zhu J.K."/>
            <person name="Oliver M.J."/>
            <person name="He Y."/>
        </authorList>
    </citation>
    <scope>NUCLEOTIDE SEQUENCE [LARGE SCALE GENOMIC DNA]</scope>
    <source>
        <strain evidence="2">cv. XS01</strain>
    </source>
</reference>
<protein>
    <submittedName>
        <fullName evidence="1">Sodium Bile acid symporter family isoform 1</fullName>
    </submittedName>
</protein>